<gene>
    <name evidence="2" type="ORF">WI372_11795</name>
</gene>
<dbReference type="Proteomes" id="UP001484239">
    <property type="component" value="Unassembled WGS sequence"/>
</dbReference>
<evidence type="ECO:0000313" key="3">
    <source>
        <dbReference type="Proteomes" id="UP001484239"/>
    </source>
</evidence>
<dbReference type="EMBL" id="JBBHLI010000006">
    <property type="protein sequence ID" value="MEK9501664.1"/>
    <property type="molecule type" value="Genomic_DNA"/>
</dbReference>
<evidence type="ECO:0008006" key="4">
    <source>
        <dbReference type="Google" id="ProtNLM"/>
    </source>
</evidence>
<sequence length="238" mass="24452">MTPPTRLTPRRVVGVSLLLAAAACSSDGTTPVRAASVSVSVGATVEGAVGPDAVARGPEHTLHIDRVGLVVSGLELAGADGHEPLEAGPFLLDVPLDGTVRSLIAATVPPGRYDAVRLELWPLNATEPADQGLLVVHPDVEGLSVRVEGRWDGAPFVYGRALGGVRLLALEPPVEVWGRTANVTLALDVGSWFRRDDGTLVNPADAGDGTPAGAEVETRILASLRAFEDADADGVAGG</sequence>
<name>A0ABU9EC04_9BACT</name>
<organism evidence="2 3">
    <name type="scientific">Gaopeijia maritima</name>
    <dbReference type="NCBI Taxonomy" id="3119007"/>
    <lineage>
        <taxon>Bacteria</taxon>
        <taxon>Pseudomonadati</taxon>
        <taxon>Gemmatimonadota</taxon>
        <taxon>Longimicrobiia</taxon>
        <taxon>Gaopeijiales</taxon>
        <taxon>Gaopeijiaceae</taxon>
        <taxon>Gaopeijia</taxon>
    </lineage>
</organism>
<dbReference type="PROSITE" id="PS51257">
    <property type="entry name" value="PROKAR_LIPOPROTEIN"/>
    <property type="match status" value="1"/>
</dbReference>
<proteinExistence type="predicted"/>
<evidence type="ECO:0000313" key="2">
    <source>
        <dbReference type="EMBL" id="MEK9501664.1"/>
    </source>
</evidence>
<feature type="signal peptide" evidence="1">
    <location>
        <begin position="1"/>
        <end position="34"/>
    </location>
</feature>
<protein>
    <recommendedName>
        <fullName evidence="4">DUF4382 domain-containing protein</fullName>
    </recommendedName>
</protein>
<keyword evidence="3" id="KW-1185">Reference proteome</keyword>
<keyword evidence="1" id="KW-0732">Signal</keyword>
<comment type="caution">
    <text evidence="2">The sequence shown here is derived from an EMBL/GenBank/DDBJ whole genome shotgun (WGS) entry which is preliminary data.</text>
</comment>
<evidence type="ECO:0000256" key="1">
    <source>
        <dbReference type="SAM" id="SignalP"/>
    </source>
</evidence>
<dbReference type="RefSeq" id="WP_405282441.1">
    <property type="nucleotide sequence ID" value="NZ_CP144380.1"/>
</dbReference>
<reference evidence="2 3" key="1">
    <citation type="submission" date="2024-02" db="EMBL/GenBank/DDBJ databases">
        <title>A novel Gemmatimonadota bacterium.</title>
        <authorList>
            <person name="Du Z.-J."/>
            <person name="Ye Y.-Q."/>
        </authorList>
    </citation>
    <scope>NUCLEOTIDE SEQUENCE [LARGE SCALE GENOMIC DNA]</scope>
    <source>
        <strain evidence="2 3">DH-20</strain>
    </source>
</reference>
<feature type="chain" id="PRO_5046238145" description="DUF4382 domain-containing protein" evidence="1">
    <location>
        <begin position="35"/>
        <end position="238"/>
    </location>
</feature>
<accession>A0ABU9EC04</accession>